<reference evidence="1" key="1">
    <citation type="submission" date="2018-02" db="EMBL/GenBank/DDBJ databases">
        <title>Rhizophora mucronata_Transcriptome.</title>
        <authorList>
            <person name="Meera S.P."/>
            <person name="Sreeshan A."/>
            <person name="Augustine A."/>
        </authorList>
    </citation>
    <scope>NUCLEOTIDE SEQUENCE</scope>
    <source>
        <tissue evidence="1">Leaf</tissue>
    </source>
</reference>
<organism evidence="1">
    <name type="scientific">Rhizophora mucronata</name>
    <name type="common">Asiatic mangrove</name>
    <dbReference type="NCBI Taxonomy" id="61149"/>
    <lineage>
        <taxon>Eukaryota</taxon>
        <taxon>Viridiplantae</taxon>
        <taxon>Streptophyta</taxon>
        <taxon>Embryophyta</taxon>
        <taxon>Tracheophyta</taxon>
        <taxon>Spermatophyta</taxon>
        <taxon>Magnoliopsida</taxon>
        <taxon>eudicotyledons</taxon>
        <taxon>Gunneridae</taxon>
        <taxon>Pentapetalae</taxon>
        <taxon>rosids</taxon>
        <taxon>fabids</taxon>
        <taxon>Malpighiales</taxon>
        <taxon>Rhizophoraceae</taxon>
        <taxon>Rhizophora</taxon>
    </lineage>
</organism>
<sequence length="57" mass="6662">MIGKNKFFKTLSLDFTQVLQSFSDNLQHDCYALIFFLVLELIHGQVIRHLSFLSKCI</sequence>
<dbReference type="AlphaFoldDB" id="A0A2P2PA03"/>
<evidence type="ECO:0000313" key="1">
    <source>
        <dbReference type="EMBL" id="MBX51600.1"/>
    </source>
</evidence>
<accession>A0A2P2PA03</accession>
<name>A0A2P2PA03_RHIMU</name>
<dbReference type="EMBL" id="GGEC01071116">
    <property type="protein sequence ID" value="MBX51600.1"/>
    <property type="molecule type" value="Transcribed_RNA"/>
</dbReference>
<protein>
    <submittedName>
        <fullName evidence="1">Uncharacterized protein</fullName>
    </submittedName>
</protein>
<proteinExistence type="predicted"/>